<dbReference type="InterPro" id="IPR016066">
    <property type="entry name" value="A-D-PHexomutase_CS"/>
</dbReference>
<dbReference type="InterPro" id="IPR005845">
    <property type="entry name" value="A-D-PHexomutase_a/b/a-II"/>
</dbReference>
<dbReference type="GO" id="GO:0000287">
    <property type="term" value="F:magnesium ion binding"/>
    <property type="evidence" value="ECO:0007669"/>
    <property type="project" value="InterPro"/>
</dbReference>
<dbReference type="InterPro" id="IPR005841">
    <property type="entry name" value="Alpha-D-phosphohexomutase_SF"/>
</dbReference>
<dbReference type="AlphaFoldDB" id="E3DRB8"/>
<keyword evidence="17" id="KW-1185">Reference proteome</keyword>
<keyword evidence="6 12" id="KW-0479">Metal-binding</keyword>
<dbReference type="PANTHER" id="PTHR45745">
    <property type="entry name" value="PHOSPHOMANNOMUTASE 45A"/>
    <property type="match status" value="1"/>
</dbReference>
<dbReference type="RefSeq" id="WP_014554067.1">
    <property type="nucleotide sequence ID" value="NC_017455.1"/>
</dbReference>
<dbReference type="InterPro" id="IPR036900">
    <property type="entry name" value="A-D-PHexomutase_C_sf"/>
</dbReference>
<evidence type="ECO:0000256" key="9">
    <source>
        <dbReference type="ARBA" id="ARBA00039995"/>
    </source>
</evidence>
<comment type="similarity">
    <text evidence="4 12">Belongs to the phosphohexose mutase family.</text>
</comment>
<dbReference type="eggNOG" id="COG1109">
    <property type="taxonomic scope" value="Bacteria"/>
</dbReference>
<evidence type="ECO:0000259" key="13">
    <source>
        <dbReference type="Pfam" id="PF02878"/>
    </source>
</evidence>
<evidence type="ECO:0000256" key="5">
    <source>
        <dbReference type="ARBA" id="ARBA00022553"/>
    </source>
</evidence>
<dbReference type="PROSITE" id="PS00710">
    <property type="entry name" value="PGM_PMM"/>
    <property type="match status" value="1"/>
</dbReference>
<name>E3DRB8_HALPG</name>
<dbReference type="SUPFAM" id="SSF55957">
    <property type="entry name" value="Phosphoglucomutase, C-terminal domain"/>
    <property type="match status" value="1"/>
</dbReference>
<dbReference type="Pfam" id="PF02879">
    <property type="entry name" value="PGM_PMM_II"/>
    <property type="match status" value="1"/>
</dbReference>
<evidence type="ECO:0000256" key="8">
    <source>
        <dbReference type="ARBA" id="ARBA00023235"/>
    </source>
</evidence>
<dbReference type="Pfam" id="PF02880">
    <property type="entry name" value="PGM_PMM_III"/>
    <property type="match status" value="1"/>
</dbReference>
<dbReference type="Proteomes" id="UP000006866">
    <property type="component" value="Chromosome"/>
</dbReference>
<dbReference type="KEGG" id="hpk:Hprae_1925"/>
<protein>
    <recommendedName>
        <fullName evidence="9">Phosphoglucomutase</fullName>
    </recommendedName>
    <alternativeName>
        <fullName evidence="11">Alpha-phosphoglucomutase</fullName>
    </alternativeName>
    <alternativeName>
        <fullName evidence="10">Glucose phosphomutase</fullName>
    </alternativeName>
</protein>
<dbReference type="GO" id="GO:0008973">
    <property type="term" value="F:phosphopentomutase activity"/>
    <property type="evidence" value="ECO:0007669"/>
    <property type="project" value="TreeGrafter"/>
</dbReference>
<dbReference type="InterPro" id="IPR016055">
    <property type="entry name" value="A-D-PHexomutase_a/b/a-I/II/III"/>
</dbReference>
<keyword evidence="7 12" id="KW-0460">Magnesium</keyword>
<dbReference type="InterPro" id="IPR005844">
    <property type="entry name" value="A-D-PHexomutase_a/b/a-I"/>
</dbReference>
<proteinExistence type="inferred from homology"/>
<keyword evidence="8 16" id="KW-0413">Isomerase</keyword>
<evidence type="ECO:0000256" key="12">
    <source>
        <dbReference type="RuleBase" id="RU004326"/>
    </source>
</evidence>
<dbReference type="Pfam" id="PF02878">
    <property type="entry name" value="PGM_PMM_I"/>
    <property type="match status" value="1"/>
</dbReference>
<dbReference type="PRINTS" id="PR00509">
    <property type="entry name" value="PGMPMM"/>
</dbReference>
<dbReference type="InterPro" id="IPR005846">
    <property type="entry name" value="A-D-PHexomutase_a/b/a-III"/>
</dbReference>
<comment type="pathway">
    <text evidence="3">Lipid metabolism.</text>
</comment>
<evidence type="ECO:0000256" key="1">
    <source>
        <dbReference type="ARBA" id="ARBA00001946"/>
    </source>
</evidence>
<dbReference type="HOGENOM" id="CLU_016950_0_0_9"/>
<organism evidence="16 17">
    <name type="scientific">Halanaerobium praevalens (strain ATCC 33744 / DSM 2228 / GSL)</name>
    <dbReference type="NCBI Taxonomy" id="572479"/>
    <lineage>
        <taxon>Bacteria</taxon>
        <taxon>Bacillati</taxon>
        <taxon>Bacillota</taxon>
        <taxon>Clostridia</taxon>
        <taxon>Halanaerobiales</taxon>
        <taxon>Halanaerobiaceae</taxon>
        <taxon>Halanaerobium</taxon>
    </lineage>
</organism>
<dbReference type="GO" id="GO:0005975">
    <property type="term" value="P:carbohydrate metabolic process"/>
    <property type="evidence" value="ECO:0007669"/>
    <property type="project" value="InterPro"/>
</dbReference>
<evidence type="ECO:0000256" key="10">
    <source>
        <dbReference type="ARBA" id="ARBA00041398"/>
    </source>
</evidence>
<evidence type="ECO:0000259" key="14">
    <source>
        <dbReference type="Pfam" id="PF02879"/>
    </source>
</evidence>
<comment type="cofactor">
    <cofactor evidence="1">
        <name>Mg(2+)</name>
        <dbReference type="ChEBI" id="CHEBI:18420"/>
    </cofactor>
</comment>
<evidence type="ECO:0000313" key="16">
    <source>
        <dbReference type="EMBL" id="ADO78050.1"/>
    </source>
</evidence>
<dbReference type="CDD" id="cd05799">
    <property type="entry name" value="PGM2"/>
    <property type="match status" value="1"/>
</dbReference>
<dbReference type="EMBL" id="CP002175">
    <property type="protein sequence ID" value="ADO78050.1"/>
    <property type="molecule type" value="Genomic_DNA"/>
</dbReference>
<dbReference type="PANTHER" id="PTHR45745:SF1">
    <property type="entry name" value="PHOSPHOGLUCOMUTASE 2B-RELATED"/>
    <property type="match status" value="1"/>
</dbReference>
<evidence type="ECO:0000256" key="3">
    <source>
        <dbReference type="ARBA" id="ARBA00005189"/>
    </source>
</evidence>
<feature type="domain" description="Alpha-D-phosphohexomutase alpha/beta/alpha" evidence="13">
    <location>
        <begin position="43"/>
        <end position="181"/>
    </location>
</feature>
<feature type="domain" description="Alpha-D-phosphohexomutase alpha/beta/alpha" evidence="15">
    <location>
        <begin position="326"/>
        <end position="447"/>
    </location>
</feature>
<evidence type="ECO:0000256" key="4">
    <source>
        <dbReference type="ARBA" id="ARBA00010231"/>
    </source>
</evidence>
<dbReference type="Gene3D" id="3.30.310.50">
    <property type="entry name" value="Alpha-D-phosphohexomutase, C-terminal domain"/>
    <property type="match status" value="1"/>
</dbReference>
<accession>E3DRB8</accession>
<evidence type="ECO:0000256" key="7">
    <source>
        <dbReference type="ARBA" id="ARBA00022842"/>
    </source>
</evidence>
<dbReference type="OrthoDB" id="9806956at2"/>
<gene>
    <name evidence="16" type="ordered locus">Hprae_1925</name>
</gene>
<sequence>MSYMSRYRDWLVSDYFDDQTKKELEAIKDDEQEIEERFYKNLDFGTGGMRGKMGAGTNRINKYIVRKATQGLANYIINYSDHGREQGVVIAYDSRHNSPQFALEAALVLAANGIKTYLFEGMRATPELSFAVRDLKAVGGIVITASHNPPEYNGYKLYWQDGGQVVPEQARDIIAEIEEIDDFSIVKTMTKKEALAEGLLNYIGSELDQKYLNTLLEVLPETELAAAKGSNLKIVYTPLHGTGSTVVPQLLADLGFNNLAVVQEQADGDSNFSTVESPNPEEVSAFDLALDLAEKEEAELIIATDPDCDRMAAAVRDQDHNYQFLNGNEVGALFADFLLKTKKEAGTLTEQGVIIKSIVSTDLVVDIAAAFGVEVLDVLTGFKFIGEKITEFENEDSKVDAKDFILGFEESLGYLIGKYARDKDAAVAAGLFSIMALKYQAAGSSVLERLAELRAKYGYYLEDLHSIRLEGKEGQEKITKTIAHLREKCPEQIADFKVEKIKDYKQSKLFDLEAETETELELPQSNVLQYLLADDLKLTIRPSGTEPKLKFYFAVRADTQSAAAEKLEGFKTKVMAEIEKLMQDI</sequence>
<dbReference type="GO" id="GO:0006166">
    <property type="term" value="P:purine ribonucleoside salvage"/>
    <property type="evidence" value="ECO:0007669"/>
    <property type="project" value="TreeGrafter"/>
</dbReference>
<keyword evidence="5" id="KW-0597">Phosphoprotein</keyword>
<dbReference type="STRING" id="572479.Hprae_1925"/>
<dbReference type="PATRIC" id="fig|572479.3.peg.1960"/>
<evidence type="ECO:0000256" key="11">
    <source>
        <dbReference type="ARBA" id="ARBA00041467"/>
    </source>
</evidence>
<dbReference type="SUPFAM" id="SSF53738">
    <property type="entry name" value="Phosphoglucomutase, first 3 domains"/>
    <property type="match status" value="3"/>
</dbReference>
<evidence type="ECO:0000256" key="2">
    <source>
        <dbReference type="ARBA" id="ARBA00005164"/>
    </source>
</evidence>
<evidence type="ECO:0000313" key="17">
    <source>
        <dbReference type="Proteomes" id="UP000006866"/>
    </source>
</evidence>
<feature type="domain" description="Alpha-D-phosphohexomutase alpha/beta/alpha" evidence="14">
    <location>
        <begin position="210"/>
        <end position="314"/>
    </location>
</feature>
<reference evidence="17" key="1">
    <citation type="submission" date="2010-10" db="EMBL/GenBank/DDBJ databases">
        <title>The complete genome of Halanaerobium praevalens DSM 2228.</title>
        <authorList>
            <consortium name="US DOE Joint Genome Institute (JGI-PGF)"/>
            <person name="Lucas S."/>
            <person name="Copeland A."/>
            <person name="Lapidus A."/>
            <person name="Glavina del Rio T."/>
            <person name="Dalin E."/>
            <person name="Tice H."/>
            <person name="Bruce D."/>
            <person name="Goodwin L."/>
            <person name="Pitluck S."/>
            <person name="Kyrpides N."/>
            <person name="Mavromatis K."/>
            <person name="Ivanova N."/>
            <person name="Ovchinnikova G."/>
            <person name="Chertkov O."/>
            <person name="Detter J.C."/>
            <person name="Han C."/>
            <person name="Larimer F."/>
            <person name="Land M."/>
            <person name="Hauser L."/>
            <person name="Markowitz V."/>
            <person name="Cheng J.-F."/>
            <person name="Hugenholtz P."/>
            <person name="Woyke T."/>
            <person name="Wu D."/>
            <person name="Tindall B."/>
            <person name="Pomrenke H.G."/>
            <person name="Brambilla E."/>
            <person name="Klenk H.-P."/>
            <person name="Eisen J.A."/>
        </authorList>
    </citation>
    <scope>NUCLEOTIDE SEQUENCE [LARGE SCALE GENOMIC DNA]</scope>
    <source>
        <strain evidence="17">ATCC 33744 / DSM 2228 / GSL</strain>
    </source>
</reference>
<dbReference type="Gene3D" id="3.40.120.10">
    <property type="entry name" value="Alpha-D-Glucose-1,6-Bisphosphate, subunit A, domain 3"/>
    <property type="match status" value="3"/>
</dbReference>
<comment type="pathway">
    <text evidence="2">Glycolipid metabolism; diglucosyl-diacylglycerol biosynthesis.</text>
</comment>
<reference evidence="16 17" key="2">
    <citation type="journal article" date="2011" name="Stand. Genomic Sci.">
        <title>Complete genome sequence of the extremely halophilic Halanaerobium praevalens type strain (GSL).</title>
        <authorList>
            <person name="Ivanova N."/>
            <person name="Sikorski J."/>
            <person name="Chertkov O."/>
            <person name="Nolan M."/>
            <person name="Lucas S."/>
            <person name="Hammon N."/>
            <person name="Deshpande S."/>
            <person name="Cheng J.F."/>
            <person name="Tapia R."/>
            <person name="Han C."/>
            <person name="Goodwin L."/>
            <person name="Pitluck S."/>
            <person name="Huntemann M."/>
            <person name="Liolios K."/>
            <person name="Pagani I."/>
            <person name="Mavromatis K."/>
            <person name="Ovchinikova G."/>
            <person name="Pati A."/>
            <person name="Chen A."/>
            <person name="Palaniappan K."/>
            <person name="Land M."/>
            <person name="Hauser L."/>
            <person name="Brambilla E.M."/>
            <person name="Kannan K.P."/>
            <person name="Rohde M."/>
            <person name="Tindall B.J."/>
            <person name="Goker M."/>
            <person name="Detter J.C."/>
            <person name="Woyke T."/>
            <person name="Bristow J."/>
            <person name="Eisen J.A."/>
            <person name="Markowitz V."/>
            <person name="Hugenholtz P."/>
            <person name="Kyrpides N.C."/>
            <person name="Klenk H.P."/>
            <person name="Lapidus A."/>
        </authorList>
    </citation>
    <scope>NUCLEOTIDE SEQUENCE [LARGE SCALE GENOMIC DNA]</scope>
    <source>
        <strain evidence="17">ATCC 33744 / DSM 2228 / GSL</strain>
    </source>
</reference>
<evidence type="ECO:0000256" key="6">
    <source>
        <dbReference type="ARBA" id="ARBA00022723"/>
    </source>
</evidence>
<evidence type="ECO:0000259" key="15">
    <source>
        <dbReference type="Pfam" id="PF02880"/>
    </source>
</evidence>